<sequence>MSHSYIVQAKDYCVVLKSEVDVINNKVHILHMDCNVVLKNKVRLGKRFKSSLISGAFTLKEAPVSSCTVAVLPAPTPVSASWPASQKIVVL</sequence>
<dbReference type="EnsemblMetazoa" id="Aqu2.1.21964_001">
    <property type="protein sequence ID" value="Aqu2.1.21964_001"/>
    <property type="gene ID" value="Aqu2.1.21964"/>
</dbReference>
<dbReference type="InParanoid" id="A0A1X7U345"/>
<accession>A0A1X7U345</accession>
<proteinExistence type="predicted"/>
<dbReference type="AlphaFoldDB" id="A0A1X7U345"/>
<protein>
    <submittedName>
        <fullName evidence="1">Uncharacterized protein</fullName>
    </submittedName>
</protein>
<organism evidence="1">
    <name type="scientific">Amphimedon queenslandica</name>
    <name type="common">Sponge</name>
    <dbReference type="NCBI Taxonomy" id="400682"/>
    <lineage>
        <taxon>Eukaryota</taxon>
        <taxon>Metazoa</taxon>
        <taxon>Porifera</taxon>
        <taxon>Demospongiae</taxon>
        <taxon>Heteroscleromorpha</taxon>
        <taxon>Haplosclerida</taxon>
        <taxon>Niphatidae</taxon>
        <taxon>Amphimedon</taxon>
    </lineage>
</organism>
<reference evidence="1" key="1">
    <citation type="submission" date="2017-05" db="UniProtKB">
        <authorList>
            <consortium name="EnsemblMetazoa"/>
        </authorList>
    </citation>
    <scope>IDENTIFICATION</scope>
</reference>
<evidence type="ECO:0000313" key="1">
    <source>
        <dbReference type="EnsemblMetazoa" id="Aqu2.1.21964_001"/>
    </source>
</evidence>
<name>A0A1X7U345_AMPQE</name>